<organism evidence="4 5">
    <name type="scientific">Herbiconiux ginsengi</name>
    <dbReference type="NCBI Taxonomy" id="381665"/>
    <lineage>
        <taxon>Bacteria</taxon>
        <taxon>Bacillati</taxon>
        <taxon>Actinomycetota</taxon>
        <taxon>Actinomycetes</taxon>
        <taxon>Micrococcales</taxon>
        <taxon>Microbacteriaceae</taxon>
        <taxon>Herbiconiux</taxon>
    </lineage>
</organism>
<dbReference type="Proteomes" id="UP000198891">
    <property type="component" value="Unassembled WGS sequence"/>
</dbReference>
<gene>
    <name evidence="4" type="ORF">SAMN05216554_4604</name>
</gene>
<dbReference type="RefSeq" id="WP_092558267.1">
    <property type="nucleotide sequence ID" value="NZ_FNPZ01000009.1"/>
</dbReference>
<dbReference type="InterPro" id="IPR000253">
    <property type="entry name" value="FHA_dom"/>
</dbReference>
<reference evidence="4 5" key="1">
    <citation type="submission" date="2016-10" db="EMBL/GenBank/DDBJ databases">
        <authorList>
            <person name="de Groot N.N."/>
        </authorList>
    </citation>
    <scope>NUCLEOTIDE SEQUENCE [LARGE SCALE GENOMIC DNA]</scope>
    <source>
        <strain evidence="4 5">CGMCC 4.3491</strain>
    </source>
</reference>
<dbReference type="PROSITE" id="PS50006">
    <property type="entry name" value="FHA_DOMAIN"/>
    <property type="match status" value="1"/>
</dbReference>
<feature type="region of interest" description="Disordered" evidence="2">
    <location>
        <begin position="87"/>
        <end position="118"/>
    </location>
</feature>
<dbReference type="AlphaFoldDB" id="A0A1H3TZI5"/>
<evidence type="ECO:0000313" key="5">
    <source>
        <dbReference type="Proteomes" id="UP000198891"/>
    </source>
</evidence>
<dbReference type="Pfam" id="PF00498">
    <property type="entry name" value="FHA"/>
    <property type="match status" value="1"/>
</dbReference>
<protein>
    <submittedName>
        <fullName evidence="4">FHA domain-containing protein</fullName>
    </submittedName>
</protein>
<evidence type="ECO:0000259" key="3">
    <source>
        <dbReference type="PROSITE" id="PS50006"/>
    </source>
</evidence>
<name>A0A1H3TZI5_9MICO</name>
<evidence type="ECO:0000256" key="1">
    <source>
        <dbReference type="ARBA" id="ARBA00022553"/>
    </source>
</evidence>
<evidence type="ECO:0000256" key="2">
    <source>
        <dbReference type="SAM" id="MobiDB-lite"/>
    </source>
</evidence>
<dbReference type="STRING" id="381665.SAMN05216554_4604"/>
<proteinExistence type="predicted"/>
<evidence type="ECO:0000313" key="4">
    <source>
        <dbReference type="EMBL" id="SDZ55467.1"/>
    </source>
</evidence>
<keyword evidence="5" id="KW-1185">Reference proteome</keyword>
<feature type="domain" description="FHA" evidence="3">
    <location>
        <begin position="187"/>
        <end position="242"/>
    </location>
</feature>
<dbReference type="CDD" id="cd00060">
    <property type="entry name" value="FHA"/>
    <property type="match status" value="1"/>
</dbReference>
<accession>A0A1H3TZI5</accession>
<dbReference type="Gene3D" id="2.60.200.20">
    <property type="match status" value="1"/>
</dbReference>
<sequence>MSTAPIPAYPVVYVDVAGDGSAHVNVAGRHEHFDPAPSDVTRRAVTAYAAAVAAELHRPVRTRITDPDGQWLVAVHPTGTVTDLAEAPQKAARPRRQTATVPAAEAPQRLAASSEYPPPGTASAPMLYRPPARVAAPIAPPPAPEPVAALDAELDDMRLAQRSAQRPRPTATLKFSTGDVAHVVSSALIGRRPAGDPGEDVDLTVTVDDESRKLSRTHLRIEWHDGALWATDRATSNGTTIERPGAAPVELTPWQPFQLHDQDVAVLGDVRLTVSVDELAGG</sequence>
<dbReference type="SUPFAM" id="SSF49879">
    <property type="entry name" value="SMAD/FHA domain"/>
    <property type="match status" value="1"/>
</dbReference>
<dbReference type="EMBL" id="FNPZ01000009">
    <property type="protein sequence ID" value="SDZ55467.1"/>
    <property type="molecule type" value="Genomic_DNA"/>
</dbReference>
<dbReference type="OrthoDB" id="5111283at2"/>
<dbReference type="InterPro" id="IPR008984">
    <property type="entry name" value="SMAD_FHA_dom_sf"/>
</dbReference>
<keyword evidence="1" id="KW-0597">Phosphoprotein</keyword>